<keyword evidence="5 8" id="KW-0812">Transmembrane</keyword>
<dbReference type="GO" id="GO:0005886">
    <property type="term" value="C:plasma membrane"/>
    <property type="evidence" value="ECO:0007669"/>
    <property type="project" value="UniProtKB-SubCell"/>
</dbReference>
<accession>D5RKJ7</accession>
<reference evidence="9 10" key="1">
    <citation type="submission" date="2010-04" db="EMBL/GenBank/DDBJ databases">
        <authorList>
            <person name="Qin X."/>
            <person name="Bachman B."/>
            <person name="Battles P."/>
            <person name="Bell A."/>
            <person name="Bess C."/>
            <person name="Bickham C."/>
            <person name="Chaboub L."/>
            <person name="Chen D."/>
            <person name="Coyle M."/>
            <person name="Deiros D.R."/>
            <person name="Dinh H."/>
            <person name="Forbes L."/>
            <person name="Fowler G."/>
            <person name="Francisco L."/>
            <person name="Fu Q."/>
            <person name="Gubbala S."/>
            <person name="Hale W."/>
            <person name="Han Y."/>
            <person name="Hemphill L."/>
            <person name="Highlander S.K."/>
            <person name="Hirani K."/>
            <person name="Hogues M."/>
            <person name="Jackson L."/>
            <person name="Jakkamsetti A."/>
            <person name="Javaid M."/>
            <person name="Jiang H."/>
            <person name="Korchina V."/>
            <person name="Kovar C."/>
            <person name="Lara F."/>
            <person name="Lee S."/>
            <person name="Mata R."/>
            <person name="Mathew T."/>
            <person name="Moen C."/>
            <person name="Morales K."/>
            <person name="Munidasa M."/>
            <person name="Nazareth L."/>
            <person name="Ngo R."/>
            <person name="Nguyen L."/>
            <person name="Okwuonu G."/>
            <person name="Ongeri F."/>
            <person name="Patil S."/>
            <person name="Petrosino J."/>
            <person name="Pham C."/>
            <person name="Pham P."/>
            <person name="Pu L.-L."/>
            <person name="Puazo M."/>
            <person name="Raj R."/>
            <person name="Reid J."/>
            <person name="Rouhana J."/>
            <person name="Saada N."/>
            <person name="Shang Y."/>
            <person name="Simmons D."/>
            <person name="Thornton R."/>
            <person name="Warren J."/>
            <person name="Weissenberger G."/>
            <person name="Zhang J."/>
            <person name="Zhang L."/>
            <person name="Zhou C."/>
            <person name="Zhu D."/>
            <person name="Muzny D."/>
            <person name="Worley K."/>
            <person name="Gibbs R."/>
        </authorList>
    </citation>
    <scope>NUCLEOTIDE SEQUENCE [LARGE SCALE GENOMIC DNA]</scope>
    <source>
        <strain evidence="9 10">ATCC 49957</strain>
    </source>
</reference>
<evidence type="ECO:0000256" key="4">
    <source>
        <dbReference type="ARBA" id="ARBA00022475"/>
    </source>
</evidence>
<gene>
    <name evidence="9" type="ORF">HMPREF0731_1607</name>
</gene>
<evidence type="ECO:0000256" key="7">
    <source>
        <dbReference type="ARBA" id="ARBA00023136"/>
    </source>
</evidence>
<feature type="transmembrane region" description="Helical" evidence="8">
    <location>
        <begin position="38"/>
        <end position="55"/>
    </location>
</feature>
<proteinExistence type="inferred from homology"/>
<keyword evidence="3" id="KW-0813">Transport</keyword>
<feature type="transmembrane region" description="Helical" evidence="8">
    <location>
        <begin position="248"/>
        <end position="267"/>
    </location>
</feature>
<feature type="transmembrane region" description="Helical" evidence="8">
    <location>
        <begin position="192"/>
        <end position="210"/>
    </location>
</feature>
<feature type="transmembrane region" description="Helical" evidence="8">
    <location>
        <begin position="67"/>
        <end position="87"/>
    </location>
</feature>
<organism evidence="9 10">
    <name type="scientific">Pseudoroseomonas cervicalis ATCC 49957</name>
    <dbReference type="NCBI Taxonomy" id="525371"/>
    <lineage>
        <taxon>Bacteria</taxon>
        <taxon>Pseudomonadati</taxon>
        <taxon>Pseudomonadota</taxon>
        <taxon>Alphaproteobacteria</taxon>
        <taxon>Acetobacterales</taxon>
        <taxon>Roseomonadaceae</taxon>
        <taxon>Roseomonas</taxon>
    </lineage>
</organism>
<keyword evidence="4" id="KW-1003">Cell membrane</keyword>
<name>D5RKJ7_9PROT</name>
<evidence type="ECO:0000256" key="5">
    <source>
        <dbReference type="ARBA" id="ARBA00022692"/>
    </source>
</evidence>
<evidence type="ECO:0000256" key="1">
    <source>
        <dbReference type="ARBA" id="ARBA00004651"/>
    </source>
</evidence>
<dbReference type="OrthoDB" id="9805563at2"/>
<feature type="transmembrane region" description="Helical" evidence="8">
    <location>
        <begin position="279"/>
        <end position="300"/>
    </location>
</feature>
<evidence type="ECO:0000313" key="9">
    <source>
        <dbReference type="EMBL" id="EFH12181.1"/>
    </source>
</evidence>
<feature type="transmembrane region" description="Helical" evidence="8">
    <location>
        <begin position="107"/>
        <end position="125"/>
    </location>
</feature>
<keyword evidence="7 8" id="KW-0472">Membrane</keyword>
<keyword evidence="6 8" id="KW-1133">Transmembrane helix</keyword>
<dbReference type="Gene3D" id="1.20.1530.20">
    <property type="match status" value="1"/>
</dbReference>
<dbReference type="InterPro" id="IPR038770">
    <property type="entry name" value="Na+/solute_symporter_sf"/>
</dbReference>
<feature type="transmembrane region" description="Helical" evidence="8">
    <location>
        <begin position="6"/>
        <end position="26"/>
    </location>
</feature>
<keyword evidence="10" id="KW-1185">Reference proteome</keyword>
<comment type="subcellular location">
    <subcellularLocation>
        <location evidence="1">Cell membrane</location>
        <topology evidence="1">Multi-pass membrane protein</topology>
    </subcellularLocation>
</comment>
<dbReference type="GO" id="GO:0055085">
    <property type="term" value="P:transmembrane transport"/>
    <property type="evidence" value="ECO:0007669"/>
    <property type="project" value="InterPro"/>
</dbReference>
<evidence type="ECO:0000313" key="10">
    <source>
        <dbReference type="Proteomes" id="UP000005324"/>
    </source>
</evidence>
<evidence type="ECO:0000256" key="8">
    <source>
        <dbReference type="SAM" id="Phobius"/>
    </source>
</evidence>
<dbReference type="HOGENOM" id="CLU_056175_3_1_5"/>
<dbReference type="PANTHER" id="PTHR36838">
    <property type="entry name" value="AUXIN EFFLUX CARRIER FAMILY PROTEIN"/>
    <property type="match status" value="1"/>
</dbReference>
<evidence type="ECO:0000256" key="2">
    <source>
        <dbReference type="ARBA" id="ARBA00010145"/>
    </source>
</evidence>
<comment type="similarity">
    <text evidence="2">Belongs to the auxin efflux carrier (TC 2.A.69) family.</text>
</comment>
<protein>
    <submittedName>
        <fullName evidence="9">Transporter, auxin efflux carrier (AEC) family protein</fullName>
    </submittedName>
</protein>
<dbReference type="InterPro" id="IPR004776">
    <property type="entry name" value="Mem_transp_PIN-like"/>
</dbReference>
<sequence length="303" mass="30936">MGPWLDAFVATFGMIALGAVLRRKLLPDVAIWAGMEKLVFTILLPALLVSSIGAVDLARLPLGSLAATIWGTLLIGTALSFALARALRHGHATTTSILQGGIRYNNLLAFAVAGAVHGAPGIAFGGIATGLIVPCVQVIITIAFALGGQTRPDPLRVLKQIATNPLILACAAGLLLALLGGPPPGLNGLLRGLAQGSLAVGLLCVGAALTPGAMRAQPLTQALTGGLKLFVMPAIAVLLARLLGLEPLAASIAILFMAQPTASTAYVQARAMGGDAPLMAAMITTQHVAAMLTLPIWVWLLAR</sequence>
<evidence type="ECO:0000256" key="6">
    <source>
        <dbReference type="ARBA" id="ARBA00022989"/>
    </source>
</evidence>
<dbReference type="Proteomes" id="UP000005324">
    <property type="component" value="Unassembled WGS sequence"/>
</dbReference>
<dbReference type="PANTHER" id="PTHR36838:SF4">
    <property type="entry name" value="AUXIN EFFLUX CARRIER FAMILY PROTEIN"/>
    <property type="match status" value="1"/>
</dbReference>
<feature type="transmembrane region" description="Helical" evidence="8">
    <location>
        <begin position="161"/>
        <end position="180"/>
    </location>
</feature>
<dbReference type="Pfam" id="PF03547">
    <property type="entry name" value="Mem_trans"/>
    <property type="match status" value="1"/>
</dbReference>
<evidence type="ECO:0000256" key="3">
    <source>
        <dbReference type="ARBA" id="ARBA00022448"/>
    </source>
</evidence>
<dbReference type="AlphaFoldDB" id="D5RKJ7"/>
<dbReference type="RefSeq" id="WP_007004831.1">
    <property type="nucleotide sequence ID" value="NZ_GG770780.1"/>
</dbReference>
<dbReference type="EMBL" id="ADVL01000268">
    <property type="protein sequence ID" value="EFH12181.1"/>
    <property type="molecule type" value="Genomic_DNA"/>
</dbReference>
<feature type="transmembrane region" description="Helical" evidence="8">
    <location>
        <begin position="131"/>
        <end position="149"/>
    </location>
</feature>
<comment type="caution">
    <text evidence="9">The sequence shown here is derived from an EMBL/GenBank/DDBJ whole genome shotgun (WGS) entry which is preliminary data.</text>
</comment>